<evidence type="ECO:0000313" key="1">
    <source>
        <dbReference type="EMBL" id="SHG50601.1"/>
    </source>
</evidence>
<name>A0A1M5KD41_9BRAD</name>
<reference evidence="1 2" key="1">
    <citation type="submission" date="2016-11" db="EMBL/GenBank/DDBJ databases">
        <authorList>
            <person name="Jaros S."/>
            <person name="Januszkiewicz K."/>
            <person name="Wedrychowicz H."/>
        </authorList>
    </citation>
    <scope>NUCLEOTIDE SEQUENCE [LARGE SCALE GENOMIC DNA]</scope>
    <source>
        <strain evidence="1 2">GAS138</strain>
    </source>
</reference>
<proteinExistence type="predicted"/>
<dbReference type="EMBL" id="LT670817">
    <property type="protein sequence ID" value="SHG50601.1"/>
    <property type="molecule type" value="Genomic_DNA"/>
</dbReference>
<organism evidence="1 2">
    <name type="scientific">Bradyrhizobium erythrophlei</name>
    <dbReference type="NCBI Taxonomy" id="1437360"/>
    <lineage>
        <taxon>Bacteria</taxon>
        <taxon>Pseudomonadati</taxon>
        <taxon>Pseudomonadota</taxon>
        <taxon>Alphaproteobacteria</taxon>
        <taxon>Hyphomicrobiales</taxon>
        <taxon>Nitrobacteraceae</taxon>
        <taxon>Bradyrhizobium</taxon>
    </lineage>
</organism>
<dbReference type="OrthoDB" id="7342842at2"/>
<sequence>MRRRELITLLAVTAVMWPRATRAQQPRVPVIGFVTVGSPEDSTPELAAAFAKGLAELGYLVGNNVTIERRWARGNYDRLPELLEELVRLNPALIVAGGNVVALAASRATSTIPIVFNIASDPVKLGLAKSFAHPGGNATGIALMTATLTLKRLELIRELLPQNSTVGFLVNPDNQDILQEIKDVARSTGRSMEVAMARNLDDLEQAFTQLAKARVGAVLVANDAFFLSQRLQLVALATRHSLPASYEWREFPAVGGLMSYGPSLRGTYQRVGSYAARILKGAQPSDLPIEQPTEFNLVINSATARALGIHIPPTLLARADEVIE</sequence>
<dbReference type="CDD" id="cd06325">
    <property type="entry name" value="PBP1_ABC_unchar_transporter"/>
    <property type="match status" value="1"/>
</dbReference>
<dbReference type="Gene3D" id="3.40.50.2300">
    <property type="match status" value="2"/>
</dbReference>
<evidence type="ECO:0000313" key="2">
    <source>
        <dbReference type="Proteomes" id="UP000189796"/>
    </source>
</evidence>
<dbReference type="PANTHER" id="PTHR35271:SF1">
    <property type="entry name" value="ABC TRANSPORTER, SUBSTRATE-BINDING LIPOPROTEIN"/>
    <property type="match status" value="1"/>
</dbReference>
<dbReference type="PANTHER" id="PTHR35271">
    <property type="entry name" value="ABC TRANSPORTER, SUBSTRATE-BINDING LIPOPROTEIN-RELATED"/>
    <property type="match status" value="1"/>
</dbReference>
<dbReference type="InterPro" id="IPR007487">
    <property type="entry name" value="ABC_transpt-TYRBP-like"/>
</dbReference>
<dbReference type="Proteomes" id="UP000189796">
    <property type="component" value="Chromosome I"/>
</dbReference>
<protein>
    <submittedName>
        <fullName evidence="1">Putative ABC transport system substrate-binding protein</fullName>
    </submittedName>
</protein>
<dbReference type="Pfam" id="PF04392">
    <property type="entry name" value="ABC_sub_bind"/>
    <property type="match status" value="1"/>
</dbReference>
<accession>A0A1M5KD41</accession>
<dbReference type="AlphaFoldDB" id="A0A1M5KD41"/>
<gene>
    <name evidence="1" type="ORF">SAMN05443248_1778</name>
</gene>